<evidence type="ECO:0000256" key="1">
    <source>
        <dbReference type="ARBA" id="ARBA00022729"/>
    </source>
</evidence>
<dbReference type="InterPro" id="IPR001638">
    <property type="entry name" value="Solute-binding_3/MltF_N"/>
</dbReference>
<gene>
    <name evidence="4" type="ORF">FHS48_000010</name>
</gene>
<organism evidence="4 5">
    <name type="scientific">Novispirillum itersonii</name>
    <name type="common">Aquaspirillum itersonii</name>
    <dbReference type="NCBI Taxonomy" id="189"/>
    <lineage>
        <taxon>Bacteria</taxon>
        <taxon>Pseudomonadati</taxon>
        <taxon>Pseudomonadota</taxon>
        <taxon>Alphaproteobacteria</taxon>
        <taxon>Rhodospirillales</taxon>
        <taxon>Novispirillaceae</taxon>
        <taxon>Novispirillum</taxon>
    </lineage>
</organism>
<dbReference type="Gene3D" id="3.40.190.10">
    <property type="entry name" value="Periplasmic binding protein-like II"/>
    <property type="match status" value="2"/>
</dbReference>
<dbReference type="SMART" id="SM00062">
    <property type="entry name" value="PBPb"/>
    <property type="match status" value="1"/>
</dbReference>
<evidence type="ECO:0000313" key="4">
    <source>
        <dbReference type="EMBL" id="MBB6208629.1"/>
    </source>
</evidence>
<dbReference type="Proteomes" id="UP000544872">
    <property type="component" value="Unassembled WGS sequence"/>
</dbReference>
<reference evidence="4 5" key="1">
    <citation type="submission" date="2020-08" db="EMBL/GenBank/DDBJ databases">
        <title>Genomic Encyclopedia of Type Strains, Phase IV (KMG-IV): sequencing the most valuable type-strain genomes for metagenomic binning, comparative biology and taxonomic classification.</title>
        <authorList>
            <person name="Goeker M."/>
        </authorList>
    </citation>
    <scope>NUCLEOTIDE SEQUENCE [LARGE SCALE GENOMIC DNA]</scope>
    <source>
        <strain evidence="4 5">DSM 11590</strain>
    </source>
</reference>
<evidence type="ECO:0000259" key="3">
    <source>
        <dbReference type="SMART" id="SM00062"/>
    </source>
</evidence>
<proteinExistence type="predicted"/>
<feature type="domain" description="Solute-binding protein family 3/N-terminal" evidence="3">
    <location>
        <begin position="46"/>
        <end position="274"/>
    </location>
</feature>
<dbReference type="PANTHER" id="PTHR35936:SF6">
    <property type="entry name" value="AMINO ACID ABC TRANSPORTER SUBSTRATE-BINDING PAAT FAMILY PROTEIN"/>
    <property type="match status" value="1"/>
</dbReference>
<evidence type="ECO:0000313" key="5">
    <source>
        <dbReference type="Proteomes" id="UP000544872"/>
    </source>
</evidence>
<dbReference type="Pfam" id="PF00497">
    <property type="entry name" value="SBP_bac_3"/>
    <property type="match status" value="1"/>
</dbReference>
<dbReference type="PANTHER" id="PTHR35936">
    <property type="entry name" value="MEMBRANE-BOUND LYTIC MUREIN TRANSGLYCOSYLASE F"/>
    <property type="match status" value="1"/>
</dbReference>
<name>A0A7W9ZEP0_NOVIT</name>
<dbReference type="EMBL" id="JACIIX010000001">
    <property type="protein sequence ID" value="MBB6208629.1"/>
    <property type="molecule type" value="Genomic_DNA"/>
</dbReference>
<comment type="caution">
    <text evidence="4">The sequence shown here is derived from an EMBL/GenBank/DDBJ whole genome shotgun (WGS) entry which is preliminary data.</text>
</comment>
<dbReference type="RefSeq" id="WP_184259723.1">
    <property type="nucleotide sequence ID" value="NZ_JACIIX010000001.1"/>
</dbReference>
<feature type="signal peptide" evidence="2">
    <location>
        <begin position="1"/>
        <end position="32"/>
    </location>
</feature>
<feature type="chain" id="PRO_5030960364" evidence="2">
    <location>
        <begin position="33"/>
        <end position="275"/>
    </location>
</feature>
<sequence length="275" mass="28977">MAALRQRCGFWVLRAAAAGLLGLPVWPDVASAQTAPLQTSPLQAPPLRIGLSEGSAPPRAGIDGDLGNGLLPDLMRMVAERLGRPAEVVPVSRKRVISALAGGQVDVLCTLAEGWIPADLRPGVVLSVPLFSEQNVVITMAPGAVVNGVPAETLADLAGTIATVRGYLYPELEEAFASGRLSRADAPDEGSALKMVARGRTRYGIVNRMTYGWSSRSVPPQEPFPVPLLLMRPEPVSCAVPAQGESREAVLEALRQIAASGRIEKAVQALRAVSR</sequence>
<evidence type="ECO:0000256" key="2">
    <source>
        <dbReference type="SAM" id="SignalP"/>
    </source>
</evidence>
<keyword evidence="5" id="KW-1185">Reference proteome</keyword>
<keyword evidence="1 2" id="KW-0732">Signal</keyword>
<protein>
    <submittedName>
        <fullName evidence="4">Polar amino acid transport system substrate-binding protein</fullName>
    </submittedName>
</protein>
<dbReference type="AlphaFoldDB" id="A0A7W9ZEP0"/>
<accession>A0A7W9ZEP0</accession>
<dbReference type="SUPFAM" id="SSF53850">
    <property type="entry name" value="Periplasmic binding protein-like II"/>
    <property type="match status" value="1"/>
</dbReference>